<keyword evidence="1" id="KW-0238">DNA-binding</keyword>
<dbReference type="GO" id="GO:0003677">
    <property type="term" value="F:DNA binding"/>
    <property type="evidence" value="ECO:0007669"/>
    <property type="project" value="UniProtKB-KW"/>
</dbReference>
<organism evidence="1 2">
    <name type="scientific">Chelativorans intermedius</name>
    <dbReference type="NCBI Taxonomy" id="515947"/>
    <lineage>
        <taxon>Bacteria</taxon>
        <taxon>Pseudomonadati</taxon>
        <taxon>Pseudomonadota</taxon>
        <taxon>Alphaproteobacteria</taxon>
        <taxon>Hyphomicrobiales</taxon>
        <taxon>Phyllobacteriaceae</taxon>
        <taxon>Chelativorans</taxon>
    </lineage>
</organism>
<sequence>MSREGLYKALSEDGKPSFATIVKVAHALGLRLGFKPAA</sequence>
<accession>A0ABV6D944</accession>
<dbReference type="Pfam" id="PF21716">
    <property type="entry name" value="dnstrm_HI1420"/>
    <property type="match status" value="1"/>
</dbReference>
<proteinExistence type="predicted"/>
<dbReference type="RefSeq" id="WP_378074665.1">
    <property type="nucleotide sequence ID" value="NZ_JAODNW010000010.1"/>
</dbReference>
<reference evidence="1 2" key="1">
    <citation type="submission" date="2024-09" db="EMBL/GenBank/DDBJ databases">
        <authorList>
            <person name="Sun Q."/>
            <person name="Mori K."/>
        </authorList>
    </citation>
    <scope>NUCLEOTIDE SEQUENCE [LARGE SCALE GENOMIC DNA]</scope>
    <source>
        <strain evidence="1 2">CCM 8543</strain>
    </source>
</reference>
<evidence type="ECO:0000313" key="2">
    <source>
        <dbReference type="Proteomes" id="UP001589755"/>
    </source>
</evidence>
<comment type="caution">
    <text evidence="1">The sequence shown here is derived from an EMBL/GenBank/DDBJ whole genome shotgun (WGS) entry which is preliminary data.</text>
</comment>
<gene>
    <name evidence="1" type="ORF">ACFFJ2_12260</name>
</gene>
<name>A0ABV6D944_9HYPH</name>
<dbReference type="Proteomes" id="UP001589755">
    <property type="component" value="Unassembled WGS sequence"/>
</dbReference>
<protein>
    <submittedName>
        <fullName evidence="1">DNA-binding protein</fullName>
    </submittedName>
</protein>
<keyword evidence="2" id="KW-1185">Reference proteome</keyword>
<evidence type="ECO:0000313" key="1">
    <source>
        <dbReference type="EMBL" id="MFC0209171.1"/>
    </source>
</evidence>
<dbReference type="InterPro" id="IPR014057">
    <property type="entry name" value="HI1420"/>
</dbReference>
<dbReference type="EMBL" id="JBHLXD010000018">
    <property type="protein sequence ID" value="MFC0209171.1"/>
    <property type="molecule type" value="Genomic_DNA"/>
</dbReference>